<comment type="caution">
    <text evidence="14">The sequence shown here is derived from an EMBL/GenBank/DDBJ whole genome shotgun (WGS) entry which is preliminary data.</text>
</comment>
<dbReference type="GO" id="GO:0006281">
    <property type="term" value="P:DNA repair"/>
    <property type="evidence" value="ECO:0007669"/>
    <property type="project" value="UniProtKB-KW"/>
</dbReference>
<keyword evidence="6" id="KW-0460">Magnesium</keyword>
<feature type="domain" description="Nudix hydrolase" evidence="13">
    <location>
        <begin position="3"/>
        <end position="130"/>
    </location>
</feature>
<evidence type="ECO:0000256" key="9">
    <source>
        <dbReference type="ARBA" id="ARBA00040794"/>
    </source>
</evidence>
<evidence type="ECO:0000256" key="4">
    <source>
        <dbReference type="ARBA" id="ARBA00022763"/>
    </source>
</evidence>
<accession>A0A930HYU1</accession>
<dbReference type="AlphaFoldDB" id="A0A930HYU1"/>
<dbReference type="GO" id="GO:0008413">
    <property type="term" value="F:8-oxo-7,8-dihydroguanosine triphosphate pyrophosphatase activity"/>
    <property type="evidence" value="ECO:0007669"/>
    <property type="project" value="TreeGrafter"/>
</dbReference>
<evidence type="ECO:0000256" key="2">
    <source>
        <dbReference type="ARBA" id="ARBA00005582"/>
    </source>
</evidence>
<keyword evidence="5" id="KW-0378">Hydrolase</keyword>
<evidence type="ECO:0000256" key="7">
    <source>
        <dbReference type="ARBA" id="ARBA00023204"/>
    </source>
</evidence>
<keyword evidence="4" id="KW-0227">DNA damage</keyword>
<dbReference type="CDD" id="cd03425">
    <property type="entry name" value="NUDIX_MutT_NudA_like"/>
    <property type="match status" value="1"/>
</dbReference>
<evidence type="ECO:0000256" key="1">
    <source>
        <dbReference type="ARBA" id="ARBA00001946"/>
    </source>
</evidence>
<dbReference type="Pfam" id="PF00293">
    <property type="entry name" value="NUDIX"/>
    <property type="match status" value="1"/>
</dbReference>
<evidence type="ECO:0000256" key="5">
    <source>
        <dbReference type="ARBA" id="ARBA00022801"/>
    </source>
</evidence>
<proteinExistence type="inferred from homology"/>
<dbReference type="PANTHER" id="PTHR47707:SF1">
    <property type="entry name" value="NUDIX HYDROLASE FAMILY PROTEIN"/>
    <property type="match status" value="1"/>
</dbReference>
<dbReference type="InterPro" id="IPR000086">
    <property type="entry name" value="NUDIX_hydrolase_dom"/>
</dbReference>
<keyword evidence="3" id="KW-0479">Metal-binding</keyword>
<evidence type="ECO:0000256" key="6">
    <source>
        <dbReference type="ARBA" id="ARBA00022842"/>
    </source>
</evidence>
<dbReference type="InterPro" id="IPR047127">
    <property type="entry name" value="MutT-like"/>
</dbReference>
<evidence type="ECO:0000256" key="10">
    <source>
        <dbReference type="ARBA" id="ARBA00041592"/>
    </source>
</evidence>
<evidence type="ECO:0000256" key="3">
    <source>
        <dbReference type="ARBA" id="ARBA00022723"/>
    </source>
</evidence>
<dbReference type="RefSeq" id="WP_219492543.1">
    <property type="nucleotide sequence ID" value="NZ_JABZST010000029.1"/>
</dbReference>
<protein>
    <recommendedName>
        <fullName evidence="9">8-oxo-dGTP diphosphatase</fullName>
    </recommendedName>
    <alternativeName>
        <fullName evidence="12">7,8-dihydro-8-oxoguanine-triphosphatase</fullName>
    </alternativeName>
    <alternativeName>
        <fullName evidence="11">Mutator protein MutT</fullName>
    </alternativeName>
    <alternativeName>
        <fullName evidence="10">dGTP pyrophosphohydrolase</fullName>
    </alternativeName>
</protein>
<evidence type="ECO:0000256" key="11">
    <source>
        <dbReference type="ARBA" id="ARBA00041979"/>
    </source>
</evidence>
<dbReference type="PANTHER" id="PTHR47707">
    <property type="entry name" value="8-OXO-DGTP DIPHOSPHATASE"/>
    <property type="match status" value="1"/>
</dbReference>
<dbReference type="PROSITE" id="PS51462">
    <property type="entry name" value="NUDIX"/>
    <property type="match status" value="1"/>
</dbReference>
<gene>
    <name evidence="14" type="ORF">HXN33_03350</name>
</gene>
<dbReference type="GO" id="GO:0046872">
    <property type="term" value="F:metal ion binding"/>
    <property type="evidence" value="ECO:0007669"/>
    <property type="project" value="UniProtKB-KW"/>
</dbReference>
<keyword evidence="7" id="KW-0234">DNA repair</keyword>
<dbReference type="Proteomes" id="UP000757461">
    <property type="component" value="Unassembled WGS sequence"/>
</dbReference>
<comment type="similarity">
    <text evidence="2">Belongs to the Nudix hydrolase family.</text>
</comment>
<dbReference type="GO" id="GO:0044716">
    <property type="term" value="F:8-oxo-GDP phosphatase activity"/>
    <property type="evidence" value="ECO:0007669"/>
    <property type="project" value="TreeGrafter"/>
</dbReference>
<organism evidence="14 15">
    <name type="scientific">Prevotella histicola</name>
    <dbReference type="NCBI Taxonomy" id="470565"/>
    <lineage>
        <taxon>Bacteria</taxon>
        <taxon>Pseudomonadati</taxon>
        <taxon>Bacteroidota</taxon>
        <taxon>Bacteroidia</taxon>
        <taxon>Bacteroidales</taxon>
        <taxon>Prevotellaceae</taxon>
        <taxon>Prevotella</taxon>
    </lineage>
</organism>
<evidence type="ECO:0000256" key="12">
    <source>
        <dbReference type="ARBA" id="ARBA00042798"/>
    </source>
</evidence>
<evidence type="ECO:0000256" key="8">
    <source>
        <dbReference type="ARBA" id="ARBA00036904"/>
    </source>
</evidence>
<sequence>MNKPQIKVVCAIIKDGEKVLCTQRLRKGPDYISEHWEFPGGKVEADESKQEALQREILEEMDWKIQVGPQLAEMEYEYPDFFIHLTAYSCTAHDKNFKLLAHIDACWLKPDDFPQLNWAAADAELIKLIW</sequence>
<dbReference type="GO" id="GO:0044715">
    <property type="term" value="F:8-oxo-dGDP phosphatase activity"/>
    <property type="evidence" value="ECO:0007669"/>
    <property type="project" value="TreeGrafter"/>
</dbReference>
<evidence type="ECO:0000313" key="15">
    <source>
        <dbReference type="Proteomes" id="UP000757461"/>
    </source>
</evidence>
<name>A0A930HYU1_9BACT</name>
<reference evidence="14" key="1">
    <citation type="submission" date="2020-04" db="EMBL/GenBank/DDBJ databases">
        <title>Deep metagenomics examines the oral microbiome during advanced dental caries in children, revealing novel taxa and co-occurrences with host molecules.</title>
        <authorList>
            <person name="Baker J.L."/>
            <person name="Morton J.T."/>
            <person name="Dinis M."/>
            <person name="Alvarez R."/>
            <person name="Tran N.C."/>
            <person name="Knight R."/>
            <person name="Edlund A."/>
        </authorList>
    </citation>
    <scope>NUCLEOTIDE SEQUENCE</scope>
    <source>
        <strain evidence="14">JCVI_25_bin.9</strain>
    </source>
</reference>
<evidence type="ECO:0000259" key="13">
    <source>
        <dbReference type="PROSITE" id="PS51462"/>
    </source>
</evidence>
<comment type="cofactor">
    <cofactor evidence="1">
        <name>Mg(2+)</name>
        <dbReference type="ChEBI" id="CHEBI:18420"/>
    </cofactor>
</comment>
<evidence type="ECO:0000313" key="14">
    <source>
        <dbReference type="EMBL" id="MBF1414599.1"/>
    </source>
</evidence>
<dbReference type="EMBL" id="JABZSQ010000037">
    <property type="protein sequence ID" value="MBF1414599.1"/>
    <property type="molecule type" value="Genomic_DNA"/>
</dbReference>
<dbReference type="GO" id="GO:0035539">
    <property type="term" value="F:8-oxo-7,8-dihydrodeoxyguanosine triphosphate pyrophosphatase activity"/>
    <property type="evidence" value="ECO:0007669"/>
    <property type="project" value="TreeGrafter"/>
</dbReference>
<comment type="catalytic activity">
    <reaction evidence="8">
        <text>8-oxo-GTP + H2O = 8-oxo-GMP + diphosphate + H(+)</text>
        <dbReference type="Rhea" id="RHEA:67616"/>
        <dbReference type="ChEBI" id="CHEBI:15377"/>
        <dbReference type="ChEBI" id="CHEBI:15378"/>
        <dbReference type="ChEBI" id="CHEBI:33019"/>
        <dbReference type="ChEBI" id="CHEBI:143553"/>
        <dbReference type="ChEBI" id="CHEBI:145694"/>
    </reaction>
</comment>